<name>A0ABM0XS93_CAMSA</name>
<dbReference type="PROSITE" id="PS50878">
    <property type="entry name" value="RT_POL"/>
    <property type="match status" value="1"/>
</dbReference>
<dbReference type="InterPro" id="IPR026960">
    <property type="entry name" value="RVT-Znf"/>
</dbReference>
<evidence type="ECO:0000313" key="3">
    <source>
        <dbReference type="RefSeq" id="XP_010490248.1"/>
    </source>
</evidence>
<evidence type="ECO:0000313" key="2">
    <source>
        <dbReference type="Proteomes" id="UP000694864"/>
    </source>
</evidence>
<dbReference type="CDD" id="cd06222">
    <property type="entry name" value="RNase_H_like"/>
    <property type="match status" value="1"/>
</dbReference>
<sequence length="983" mass="110988">MIASDHKPLVISIGAKRPRGRQSFMFDRRWVGKAGLMDAISSCWCGDPEQDFAGKIISCRREISRWRKTQVLYGRELIEDLKRQLEMAQADVLATPEVVSDLNGHLKEAYRDEESTEDVAICDTAVTYFEDLFSSICPVNFEEALREVNMVITEADNARLMAPATEAEFFEEGVFDKRLNQTHICLVPKVAKPTQLAELRPISLCKVGYKILSKVLCNRLKVILTGLISETQSAFVPGRLISDNILIAHEMFHELRTNNSCKGNFMAIKTDMSKAYDKVEWDFVAALLRKMGFAETWISWILFCVSSVEYKVLINGQTNIQIVQGRGLRQGDPLSPYLFILCTEVLIANIQKAEVDKRITGIKVAHKCPPITHLLFADHSLFFCKADKEECGVVLDILRQYEGVSGQQINFTKSSIQFGHTVDDRVRSEIQGVLGVTNLGGMGSYLGIPESLRGSKTKLTSAVAKFWWSSNGQSGSMHWIAWEKLCCSKQMSGLGFRNVDDFNTALLAKQLWRLIEVPDSLFARVFKGRYYRNFIPMDSIRSYSPSYGWRSIVSARSLVNKGLIKRVGSGDTISIWNDPWVPAQIPRPALSNDSFKDPTLRLTQFMDPQTNTWHRDRLIEHFDPMYVALIEAIPFSNLPMADSLGWHFTKSGKYTVKLGYETAHMGIPNTFQALGCGPEITPLLARIWRVQCPPKIKHFMWQVLTGSILVSVNLRRRGIDCDVGCMRCGADVETVNHAIFVCPPARQAWALANVHVGFQHFPTESIYANVDHFLGPMNSDSQIEVFPWLMWYIWKARNACVFENQTERPDDIVQVAQGEASSWLQAQVEDEGEDAIPSSVVPTSRLQGGSYPLLLVYSDYRCFVDGSWKETDAFAGAGWFCTSMQGSSPFLGANNYRRSLSPLHAEVEAFSWAMRCMIGHDFRDVVFFTDSLDLVKMVSFPHDWPTFATYLDGIKTDREKFSSFSLCHIPRNANVKADSLKQK</sequence>
<dbReference type="SUPFAM" id="SSF53098">
    <property type="entry name" value="Ribonuclease H-like"/>
    <property type="match status" value="1"/>
</dbReference>
<feature type="domain" description="Reverse transcriptase" evidence="1">
    <location>
        <begin position="168"/>
        <end position="438"/>
    </location>
</feature>
<dbReference type="GeneID" id="104767992"/>
<gene>
    <name evidence="3" type="primary">LOC104767992</name>
</gene>
<dbReference type="Pfam" id="PF13966">
    <property type="entry name" value="zf-RVT"/>
    <property type="match status" value="1"/>
</dbReference>
<dbReference type="PANTHER" id="PTHR33116">
    <property type="entry name" value="REVERSE TRANSCRIPTASE ZINC-BINDING DOMAIN-CONTAINING PROTEIN-RELATED-RELATED"/>
    <property type="match status" value="1"/>
</dbReference>
<dbReference type="InterPro" id="IPR002156">
    <property type="entry name" value="RNaseH_domain"/>
</dbReference>
<dbReference type="SUPFAM" id="SSF56672">
    <property type="entry name" value="DNA/RNA polymerases"/>
    <property type="match status" value="1"/>
</dbReference>
<dbReference type="InterPro" id="IPR036397">
    <property type="entry name" value="RNaseH_sf"/>
</dbReference>
<accession>A0ABM0XS93</accession>
<dbReference type="Proteomes" id="UP000694864">
    <property type="component" value="Chromosome 19"/>
</dbReference>
<protein>
    <submittedName>
        <fullName evidence="3">Uncharacterized protein LOC104767992</fullName>
    </submittedName>
</protein>
<proteinExistence type="predicted"/>
<reference evidence="3" key="2">
    <citation type="submission" date="2025-08" db="UniProtKB">
        <authorList>
            <consortium name="RefSeq"/>
        </authorList>
    </citation>
    <scope>IDENTIFICATION</scope>
    <source>
        <tissue evidence="3">Leaf</tissue>
    </source>
</reference>
<dbReference type="InterPro" id="IPR012337">
    <property type="entry name" value="RNaseH-like_sf"/>
</dbReference>
<dbReference type="PANTHER" id="PTHR33116:SF86">
    <property type="entry name" value="REVERSE TRANSCRIPTASE DOMAIN-CONTAINING PROTEIN"/>
    <property type="match status" value="1"/>
</dbReference>
<dbReference type="Gene3D" id="3.30.420.10">
    <property type="entry name" value="Ribonuclease H-like superfamily/Ribonuclease H"/>
    <property type="match status" value="1"/>
</dbReference>
<dbReference type="InterPro" id="IPR043502">
    <property type="entry name" value="DNA/RNA_pol_sf"/>
</dbReference>
<evidence type="ECO:0000259" key="1">
    <source>
        <dbReference type="PROSITE" id="PS50878"/>
    </source>
</evidence>
<dbReference type="Pfam" id="PF13456">
    <property type="entry name" value="RVT_3"/>
    <property type="match status" value="1"/>
</dbReference>
<dbReference type="Pfam" id="PF00078">
    <property type="entry name" value="RVT_1"/>
    <property type="match status" value="1"/>
</dbReference>
<keyword evidence="2" id="KW-1185">Reference proteome</keyword>
<dbReference type="InterPro" id="IPR000477">
    <property type="entry name" value="RT_dom"/>
</dbReference>
<dbReference type="RefSeq" id="XP_010490248.1">
    <property type="nucleotide sequence ID" value="XM_010491946.1"/>
</dbReference>
<organism evidence="2 3">
    <name type="scientific">Camelina sativa</name>
    <name type="common">False flax</name>
    <name type="synonym">Myagrum sativum</name>
    <dbReference type="NCBI Taxonomy" id="90675"/>
    <lineage>
        <taxon>Eukaryota</taxon>
        <taxon>Viridiplantae</taxon>
        <taxon>Streptophyta</taxon>
        <taxon>Embryophyta</taxon>
        <taxon>Tracheophyta</taxon>
        <taxon>Spermatophyta</taxon>
        <taxon>Magnoliopsida</taxon>
        <taxon>eudicotyledons</taxon>
        <taxon>Gunneridae</taxon>
        <taxon>Pentapetalae</taxon>
        <taxon>rosids</taxon>
        <taxon>malvids</taxon>
        <taxon>Brassicales</taxon>
        <taxon>Brassicaceae</taxon>
        <taxon>Camelineae</taxon>
        <taxon>Camelina</taxon>
    </lineage>
</organism>
<dbReference type="InterPro" id="IPR044730">
    <property type="entry name" value="RNase_H-like_dom_plant"/>
</dbReference>
<reference evidence="2" key="1">
    <citation type="journal article" date="2014" name="Nat. Commun.">
        <title>The emerging biofuel crop Camelina sativa retains a highly undifferentiated hexaploid genome structure.</title>
        <authorList>
            <person name="Kagale S."/>
            <person name="Koh C."/>
            <person name="Nixon J."/>
            <person name="Bollina V."/>
            <person name="Clarke W.E."/>
            <person name="Tuteja R."/>
            <person name="Spillane C."/>
            <person name="Robinson S.J."/>
            <person name="Links M.G."/>
            <person name="Clarke C."/>
            <person name="Higgins E.E."/>
            <person name="Huebert T."/>
            <person name="Sharpe A.G."/>
            <person name="Parkin I.A."/>
        </authorList>
    </citation>
    <scope>NUCLEOTIDE SEQUENCE [LARGE SCALE GENOMIC DNA]</scope>
    <source>
        <strain evidence="2">cv. DH55</strain>
    </source>
</reference>
<dbReference type="CDD" id="cd01650">
    <property type="entry name" value="RT_nLTR_like"/>
    <property type="match status" value="1"/>
</dbReference>